<dbReference type="Proteomes" id="UP001589707">
    <property type="component" value="Unassembled WGS sequence"/>
</dbReference>
<gene>
    <name evidence="1" type="ORF">ACFFN1_06845</name>
</gene>
<name>A0ABV5X2F8_9MICO</name>
<dbReference type="EMBL" id="JBHMAU010000046">
    <property type="protein sequence ID" value="MFB9776119.1"/>
    <property type="molecule type" value="Genomic_DNA"/>
</dbReference>
<sequence>MAWAELHDVEERLGIDLSEADEKRVLAWIGDAEDIIRSRFIRERKDIDAMLQAGKLSDRTLTRVVVNAVERKWQNPTGKQNERIDDYSYGLNSNWARGEVFITDEEWRDLMPTSRRGKAFTSLMFRDPR</sequence>
<reference evidence="1 2" key="1">
    <citation type="submission" date="2024-09" db="EMBL/GenBank/DDBJ databases">
        <authorList>
            <person name="Sun Q."/>
            <person name="Mori K."/>
        </authorList>
    </citation>
    <scope>NUCLEOTIDE SEQUENCE [LARGE SCALE GENOMIC DNA]</scope>
    <source>
        <strain evidence="1 2">JCM 11683</strain>
    </source>
</reference>
<keyword evidence="2" id="KW-1185">Reference proteome</keyword>
<dbReference type="InterPro" id="IPR018963">
    <property type="entry name" value="Mycophage_D29_Gp19"/>
</dbReference>
<protein>
    <submittedName>
        <fullName evidence="1">Gp19/Gp15/Gp42 family protein</fullName>
    </submittedName>
</protein>
<comment type="caution">
    <text evidence="1">The sequence shown here is derived from an EMBL/GenBank/DDBJ whole genome shotgun (WGS) entry which is preliminary data.</text>
</comment>
<proteinExistence type="predicted"/>
<dbReference type="Pfam" id="PF09355">
    <property type="entry name" value="Phage_Gp19"/>
    <property type="match status" value="1"/>
</dbReference>
<evidence type="ECO:0000313" key="1">
    <source>
        <dbReference type="EMBL" id="MFB9776119.1"/>
    </source>
</evidence>
<accession>A0ABV5X2F8</accession>
<dbReference type="RefSeq" id="WP_376839809.1">
    <property type="nucleotide sequence ID" value="NZ_JBHMAU010000046.1"/>
</dbReference>
<evidence type="ECO:0000313" key="2">
    <source>
        <dbReference type="Proteomes" id="UP001589707"/>
    </source>
</evidence>
<organism evidence="1 2">
    <name type="scientific">Brevibacterium otitidis</name>
    <dbReference type="NCBI Taxonomy" id="53364"/>
    <lineage>
        <taxon>Bacteria</taxon>
        <taxon>Bacillati</taxon>
        <taxon>Actinomycetota</taxon>
        <taxon>Actinomycetes</taxon>
        <taxon>Micrococcales</taxon>
        <taxon>Brevibacteriaceae</taxon>
        <taxon>Brevibacterium</taxon>
    </lineage>
</organism>